<dbReference type="GO" id="GO:0016020">
    <property type="term" value="C:membrane"/>
    <property type="evidence" value="ECO:0007669"/>
    <property type="project" value="TreeGrafter"/>
</dbReference>
<reference evidence="4" key="1">
    <citation type="submission" date="2016-10" db="EMBL/GenBank/DDBJ databases">
        <authorList>
            <person name="Varghese N."/>
            <person name="Submissions S."/>
        </authorList>
    </citation>
    <scope>NUCLEOTIDE SEQUENCE [LARGE SCALE GENOMIC DNA]</scope>
    <source>
        <strain evidence="4">CGMCC 1.6199</strain>
    </source>
</reference>
<dbReference type="InterPro" id="IPR050266">
    <property type="entry name" value="AB_hydrolase_sf"/>
</dbReference>
<dbReference type="RefSeq" id="WP_074597030.1">
    <property type="nucleotide sequence ID" value="NZ_FNHF01000001.1"/>
</dbReference>
<feature type="domain" description="AB hydrolase-1" evidence="2">
    <location>
        <begin position="52"/>
        <end position="264"/>
    </location>
</feature>
<dbReference type="Proteomes" id="UP000182347">
    <property type="component" value="Unassembled WGS sequence"/>
</dbReference>
<keyword evidence="1" id="KW-0378">Hydrolase</keyword>
<dbReference type="InterPro" id="IPR029058">
    <property type="entry name" value="AB_hydrolase_fold"/>
</dbReference>
<evidence type="ECO:0000256" key="1">
    <source>
        <dbReference type="ARBA" id="ARBA00022801"/>
    </source>
</evidence>
<name>A0A1G9LNN3_9BACI</name>
<dbReference type="AlphaFoldDB" id="A0A1G9LNN3"/>
<evidence type="ECO:0000313" key="3">
    <source>
        <dbReference type="EMBL" id="SDL63622.1"/>
    </source>
</evidence>
<dbReference type="Gene3D" id="3.40.50.1820">
    <property type="entry name" value="alpha/beta hydrolase"/>
    <property type="match status" value="1"/>
</dbReference>
<proteinExistence type="predicted"/>
<protein>
    <submittedName>
        <fullName evidence="3">Proline iminopeptidase</fullName>
    </submittedName>
</protein>
<dbReference type="EMBL" id="FNHF01000001">
    <property type="protein sequence ID" value="SDL63622.1"/>
    <property type="molecule type" value="Genomic_DNA"/>
</dbReference>
<gene>
    <name evidence="3" type="ORF">SAMN05216244_0211</name>
</gene>
<keyword evidence="4" id="KW-1185">Reference proteome</keyword>
<evidence type="ECO:0000259" key="2">
    <source>
        <dbReference type="Pfam" id="PF00561"/>
    </source>
</evidence>
<dbReference type="InterPro" id="IPR000073">
    <property type="entry name" value="AB_hydrolase_1"/>
</dbReference>
<dbReference type="GO" id="GO:0016787">
    <property type="term" value="F:hydrolase activity"/>
    <property type="evidence" value="ECO:0007669"/>
    <property type="project" value="UniProtKB-KW"/>
</dbReference>
<dbReference type="PANTHER" id="PTHR43798">
    <property type="entry name" value="MONOACYLGLYCEROL LIPASE"/>
    <property type="match status" value="1"/>
</dbReference>
<evidence type="ECO:0000313" key="4">
    <source>
        <dbReference type="Proteomes" id="UP000182347"/>
    </source>
</evidence>
<dbReference type="SUPFAM" id="SSF53474">
    <property type="entry name" value="alpha/beta-Hydrolases"/>
    <property type="match status" value="1"/>
</dbReference>
<dbReference type="STRING" id="482461.SAMN05216244_0211"/>
<dbReference type="Gene3D" id="6.10.140.700">
    <property type="match status" value="1"/>
</dbReference>
<accession>A0A1G9LNN3</accession>
<sequence length="282" mass="32779">MLWKRQVVETTRGSFELFFKGDGEPICITHLYSTFNETGDYFADTFTGSNSVYLINLRETGSSVRAEQFYQLSMLETVMDLEAIRRALGFKAWYFAGHSTGGMLGLVYGIYFPDSLTGLVIVGAAARDYTISPFCIYHPDHPDFQRMQQLIEMLKKADLKENQRKALTRERTKLSLYSPETYEQNFDKPIKKKLSKVRIEFFNRELAIYDVRSKLPYCHSNLLILCGKYDVQCPLEFSKEINELVPNSRFITYDKSNHYPFLEEKQSFSRDIHHFLEGEAAH</sequence>
<dbReference type="Pfam" id="PF00561">
    <property type="entry name" value="Abhydrolase_1"/>
    <property type="match status" value="1"/>
</dbReference>
<organism evidence="3 4">
    <name type="scientific">Sediminibacillus halophilus</name>
    <dbReference type="NCBI Taxonomy" id="482461"/>
    <lineage>
        <taxon>Bacteria</taxon>
        <taxon>Bacillati</taxon>
        <taxon>Bacillota</taxon>
        <taxon>Bacilli</taxon>
        <taxon>Bacillales</taxon>
        <taxon>Bacillaceae</taxon>
        <taxon>Sediminibacillus</taxon>
    </lineage>
</organism>
<dbReference type="PANTHER" id="PTHR43798:SF31">
    <property type="entry name" value="AB HYDROLASE SUPERFAMILY PROTEIN YCLE"/>
    <property type="match status" value="1"/>
</dbReference>